<feature type="domain" description="HPt" evidence="3">
    <location>
        <begin position="19"/>
        <end position="114"/>
    </location>
</feature>
<dbReference type="RefSeq" id="WP_135251595.1">
    <property type="nucleotide sequence ID" value="NZ_SMLK01000010.1"/>
</dbReference>
<keyword evidence="2" id="KW-0597">Phosphoprotein</keyword>
<dbReference type="Proteomes" id="UP000297839">
    <property type="component" value="Unassembled WGS sequence"/>
</dbReference>
<keyword evidence="5" id="KW-1185">Reference proteome</keyword>
<evidence type="ECO:0000313" key="4">
    <source>
        <dbReference type="EMBL" id="TFY96702.1"/>
    </source>
</evidence>
<accession>A0A4Z0BBY0</accession>
<reference evidence="4 5" key="1">
    <citation type="submission" date="2019-03" db="EMBL/GenBank/DDBJ databases">
        <title>Ramlibacter sp. 18x22-1, whole genome shotgun sequence.</title>
        <authorList>
            <person name="Zhang X."/>
            <person name="Feng G."/>
            <person name="Zhu H."/>
        </authorList>
    </citation>
    <scope>NUCLEOTIDE SEQUENCE [LARGE SCALE GENOMIC DNA]</scope>
    <source>
        <strain evidence="4 5">18x22-1</strain>
    </source>
</reference>
<evidence type="ECO:0000256" key="1">
    <source>
        <dbReference type="ARBA" id="ARBA00023012"/>
    </source>
</evidence>
<dbReference type="InterPro" id="IPR036641">
    <property type="entry name" value="HPT_dom_sf"/>
</dbReference>
<dbReference type="EMBL" id="SMLK01000010">
    <property type="protein sequence ID" value="TFY96702.1"/>
    <property type="molecule type" value="Genomic_DNA"/>
</dbReference>
<dbReference type="CDD" id="cd00088">
    <property type="entry name" value="HPT"/>
    <property type="match status" value="1"/>
</dbReference>
<gene>
    <name evidence="4" type="ORF">EZ216_20180</name>
</gene>
<feature type="modified residue" description="Phosphohistidine" evidence="2">
    <location>
        <position position="59"/>
    </location>
</feature>
<dbReference type="GO" id="GO:0004672">
    <property type="term" value="F:protein kinase activity"/>
    <property type="evidence" value="ECO:0007669"/>
    <property type="project" value="UniProtKB-ARBA"/>
</dbReference>
<organism evidence="4 5">
    <name type="scientific">Ramlibacter humi</name>
    <dbReference type="NCBI Taxonomy" id="2530451"/>
    <lineage>
        <taxon>Bacteria</taxon>
        <taxon>Pseudomonadati</taxon>
        <taxon>Pseudomonadota</taxon>
        <taxon>Betaproteobacteria</taxon>
        <taxon>Burkholderiales</taxon>
        <taxon>Comamonadaceae</taxon>
        <taxon>Ramlibacter</taxon>
    </lineage>
</organism>
<dbReference type="Pfam" id="PF01627">
    <property type="entry name" value="Hpt"/>
    <property type="match status" value="1"/>
</dbReference>
<dbReference type="AlphaFoldDB" id="A0A4Z0BBY0"/>
<name>A0A4Z0BBY0_9BURK</name>
<keyword evidence="1" id="KW-0902">Two-component regulatory system</keyword>
<evidence type="ECO:0000256" key="2">
    <source>
        <dbReference type="PROSITE-ProRule" id="PRU00110"/>
    </source>
</evidence>
<dbReference type="GO" id="GO:0000160">
    <property type="term" value="P:phosphorelay signal transduction system"/>
    <property type="evidence" value="ECO:0007669"/>
    <property type="project" value="UniProtKB-KW"/>
</dbReference>
<comment type="caution">
    <text evidence="4">The sequence shown here is derived from an EMBL/GenBank/DDBJ whole genome shotgun (WGS) entry which is preliminary data.</text>
</comment>
<dbReference type="InterPro" id="IPR008207">
    <property type="entry name" value="Sig_transdc_His_kin_Hpt_dom"/>
</dbReference>
<dbReference type="Gene3D" id="1.20.120.160">
    <property type="entry name" value="HPT domain"/>
    <property type="match status" value="1"/>
</dbReference>
<evidence type="ECO:0000313" key="5">
    <source>
        <dbReference type="Proteomes" id="UP000297839"/>
    </source>
</evidence>
<sequence length="114" mass="12252">MTAEDRPAAASFPEKFAALAQAWRAQLPQRLHEAQHRLQALRADPSDGASLQELHRILHTLAGSAGTFGMPDVSIAAKAAEHECDRLMDSPHRAAGDFEDVTGLVDALVRATEA</sequence>
<dbReference type="OrthoDB" id="8706006at2"/>
<proteinExistence type="predicted"/>
<protein>
    <recommendedName>
        <fullName evidence="3">HPt domain-containing protein</fullName>
    </recommendedName>
</protein>
<dbReference type="PROSITE" id="PS50894">
    <property type="entry name" value="HPT"/>
    <property type="match status" value="1"/>
</dbReference>
<dbReference type="SUPFAM" id="SSF47226">
    <property type="entry name" value="Histidine-containing phosphotransfer domain, HPT domain"/>
    <property type="match status" value="1"/>
</dbReference>
<evidence type="ECO:0000259" key="3">
    <source>
        <dbReference type="PROSITE" id="PS50894"/>
    </source>
</evidence>